<dbReference type="SUPFAM" id="SSF55681">
    <property type="entry name" value="Class II aaRS and biotin synthetases"/>
    <property type="match status" value="1"/>
</dbReference>
<dbReference type="Pfam" id="PF03099">
    <property type="entry name" value="BPL_LplA_LipB"/>
    <property type="match status" value="1"/>
</dbReference>
<dbReference type="GO" id="GO:0005737">
    <property type="term" value="C:cytoplasm"/>
    <property type="evidence" value="ECO:0007669"/>
    <property type="project" value="TreeGrafter"/>
</dbReference>
<accession>A0A2P8E9W5</accession>
<evidence type="ECO:0000256" key="1">
    <source>
        <dbReference type="ARBA" id="ARBA00022598"/>
    </source>
</evidence>
<feature type="domain" description="BPL/LPL catalytic" evidence="2">
    <location>
        <begin position="10"/>
        <end position="211"/>
    </location>
</feature>
<gene>
    <name evidence="3" type="ORF">CLV48_10274</name>
</gene>
<evidence type="ECO:0000313" key="3">
    <source>
        <dbReference type="EMBL" id="PSL06259.1"/>
    </source>
</evidence>
<dbReference type="InterPro" id="IPR004143">
    <property type="entry name" value="BPL_LPL_catalytic"/>
</dbReference>
<dbReference type="AlphaFoldDB" id="A0A2P8E9W5"/>
<keyword evidence="1 3" id="KW-0436">Ligase</keyword>
<protein>
    <submittedName>
        <fullName evidence="3">BirA family biotin operon repressor/biotin-[acetyl-CoA-carboxylase] ligase</fullName>
    </submittedName>
</protein>
<dbReference type="Gene3D" id="3.30.930.10">
    <property type="entry name" value="Bira Bifunctional Protein, Domain 2"/>
    <property type="match status" value="1"/>
</dbReference>
<dbReference type="EMBL" id="PYGF01000002">
    <property type="protein sequence ID" value="PSL06259.1"/>
    <property type="molecule type" value="Genomic_DNA"/>
</dbReference>
<reference evidence="3 4" key="1">
    <citation type="submission" date="2018-03" db="EMBL/GenBank/DDBJ databases">
        <title>Genomic Encyclopedia of Archaeal and Bacterial Type Strains, Phase II (KMG-II): from individual species to whole genera.</title>
        <authorList>
            <person name="Goeker M."/>
        </authorList>
    </citation>
    <scope>NUCLEOTIDE SEQUENCE [LARGE SCALE GENOMIC DNA]</scope>
    <source>
        <strain evidence="3 4">DSM 28057</strain>
    </source>
</reference>
<dbReference type="NCBIfam" id="TIGR00121">
    <property type="entry name" value="birA_ligase"/>
    <property type="match status" value="1"/>
</dbReference>
<dbReference type="GO" id="GO:0004077">
    <property type="term" value="F:biotin--[biotin carboxyl-carrier protein] ligase activity"/>
    <property type="evidence" value="ECO:0007669"/>
    <property type="project" value="InterPro"/>
</dbReference>
<dbReference type="PROSITE" id="PS51733">
    <property type="entry name" value="BPL_LPL_CATALYTIC"/>
    <property type="match status" value="1"/>
</dbReference>
<dbReference type="PANTHER" id="PTHR12835">
    <property type="entry name" value="BIOTIN PROTEIN LIGASE"/>
    <property type="match status" value="1"/>
</dbReference>
<dbReference type="CDD" id="cd16442">
    <property type="entry name" value="BPL"/>
    <property type="match status" value="1"/>
</dbReference>
<dbReference type="Proteomes" id="UP000240708">
    <property type="component" value="Unassembled WGS sequence"/>
</dbReference>
<dbReference type="RefSeq" id="WP_106566209.1">
    <property type="nucleotide sequence ID" value="NZ_JAUVYL010000008.1"/>
</dbReference>
<dbReference type="OrthoDB" id="9807064at2"/>
<keyword evidence="4" id="KW-1185">Reference proteome</keyword>
<comment type="caution">
    <text evidence="3">The sequence shown here is derived from an EMBL/GenBank/DDBJ whole genome shotgun (WGS) entry which is preliminary data.</text>
</comment>
<evidence type="ECO:0000259" key="2">
    <source>
        <dbReference type="PROSITE" id="PS51733"/>
    </source>
</evidence>
<dbReference type="InterPro" id="IPR004408">
    <property type="entry name" value="Biotin_CoA_COase_ligase"/>
</dbReference>
<proteinExistence type="predicted"/>
<sequence>MHKILANTVFLGKDIHFLTECHSTNDLALEKIRNREVAEGSIVIADSQTKGRGQRGNRWWSEPNKNLTFSLVLQPFFLDPSEQFELNIAVSLAVSETLSDYVKGIKLKWPNDILHEEKGKIGGILIENILNHKGIEYSVVGIGLNINQSISEIPFATSFFNLTAKEWDRWEIFKLLISKMEKYYILLKKGEKNQLRRRYVENLYRINEIAEYDDGEVFEGEITGIEQSGKLIIKKSDGSLNYYGFKEVKYL</sequence>
<evidence type="ECO:0000313" key="4">
    <source>
        <dbReference type="Proteomes" id="UP000240708"/>
    </source>
</evidence>
<name>A0A2P8E9W5_9BACT</name>
<organism evidence="3 4">
    <name type="scientific">Cecembia rubra</name>
    <dbReference type="NCBI Taxonomy" id="1485585"/>
    <lineage>
        <taxon>Bacteria</taxon>
        <taxon>Pseudomonadati</taxon>
        <taxon>Bacteroidota</taxon>
        <taxon>Cytophagia</taxon>
        <taxon>Cytophagales</taxon>
        <taxon>Cyclobacteriaceae</taxon>
        <taxon>Cecembia</taxon>
    </lineage>
</organism>
<dbReference type="PANTHER" id="PTHR12835:SF5">
    <property type="entry name" value="BIOTIN--PROTEIN LIGASE"/>
    <property type="match status" value="1"/>
</dbReference>
<dbReference type="InterPro" id="IPR045864">
    <property type="entry name" value="aa-tRNA-synth_II/BPL/LPL"/>
</dbReference>